<dbReference type="OrthoDB" id="655030at2759"/>
<dbReference type="InterPro" id="IPR002938">
    <property type="entry name" value="FAD-bd"/>
</dbReference>
<organism evidence="6 7">
    <name type="scientific">Melanomma pulvis-pyrius CBS 109.77</name>
    <dbReference type="NCBI Taxonomy" id="1314802"/>
    <lineage>
        <taxon>Eukaryota</taxon>
        <taxon>Fungi</taxon>
        <taxon>Dikarya</taxon>
        <taxon>Ascomycota</taxon>
        <taxon>Pezizomycotina</taxon>
        <taxon>Dothideomycetes</taxon>
        <taxon>Pleosporomycetidae</taxon>
        <taxon>Pleosporales</taxon>
        <taxon>Melanommataceae</taxon>
        <taxon>Melanomma</taxon>
    </lineage>
</organism>
<dbReference type="GO" id="GO:0004497">
    <property type="term" value="F:monooxygenase activity"/>
    <property type="evidence" value="ECO:0007669"/>
    <property type="project" value="UniProtKB-KW"/>
</dbReference>
<keyword evidence="3" id="KW-0560">Oxidoreductase</keyword>
<dbReference type="Pfam" id="PF01494">
    <property type="entry name" value="FAD_binding_3"/>
    <property type="match status" value="1"/>
</dbReference>
<dbReference type="InterPro" id="IPR036188">
    <property type="entry name" value="FAD/NAD-bd_sf"/>
</dbReference>
<proteinExistence type="predicted"/>
<keyword evidence="2" id="KW-0274">FAD</keyword>
<dbReference type="Gene3D" id="3.50.50.60">
    <property type="entry name" value="FAD/NAD(P)-binding domain"/>
    <property type="match status" value="1"/>
</dbReference>
<dbReference type="Proteomes" id="UP000799757">
    <property type="component" value="Unassembled WGS sequence"/>
</dbReference>
<accession>A0A6A6X9J2</accession>
<dbReference type="SUPFAM" id="SSF51905">
    <property type="entry name" value="FAD/NAD(P)-binding domain"/>
    <property type="match status" value="1"/>
</dbReference>
<evidence type="ECO:0000256" key="2">
    <source>
        <dbReference type="ARBA" id="ARBA00022827"/>
    </source>
</evidence>
<protein>
    <submittedName>
        <fullName evidence="6">FAD/NAD(P)-binding domain-containing protein</fullName>
    </submittedName>
</protein>
<reference evidence="6" key="1">
    <citation type="journal article" date="2020" name="Stud. Mycol.">
        <title>101 Dothideomycetes genomes: a test case for predicting lifestyles and emergence of pathogens.</title>
        <authorList>
            <person name="Haridas S."/>
            <person name="Albert R."/>
            <person name="Binder M."/>
            <person name="Bloem J."/>
            <person name="Labutti K."/>
            <person name="Salamov A."/>
            <person name="Andreopoulos B."/>
            <person name="Baker S."/>
            <person name="Barry K."/>
            <person name="Bills G."/>
            <person name="Bluhm B."/>
            <person name="Cannon C."/>
            <person name="Castanera R."/>
            <person name="Culley D."/>
            <person name="Daum C."/>
            <person name="Ezra D."/>
            <person name="Gonzalez J."/>
            <person name="Henrissat B."/>
            <person name="Kuo A."/>
            <person name="Liang C."/>
            <person name="Lipzen A."/>
            <person name="Lutzoni F."/>
            <person name="Magnuson J."/>
            <person name="Mondo S."/>
            <person name="Nolan M."/>
            <person name="Ohm R."/>
            <person name="Pangilinan J."/>
            <person name="Park H.-J."/>
            <person name="Ramirez L."/>
            <person name="Alfaro M."/>
            <person name="Sun H."/>
            <person name="Tritt A."/>
            <person name="Yoshinaga Y."/>
            <person name="Zwiers L.-H."/>
            <person name="Turgeon B."/>
            <person name="Goodwin S."/>
            <person name="Spatafora J."/>
            <person name="Crous P."/>
            <person name="Grigoriev I."/>
        </authorList>
    </citation>
    <scope>NUCLEOTIDE SEQUENCE</scope>
    <source>
        <strain evidence="6">CBS 109.77</strain>
    </source>
</reference>
<keyword evidence="7" id="KW-1185">Reference proteome</keyword>
<evidence type="ECO:0000259" key="5">
    <source>
        <dbReference type="Pfam" id="PF01494"/>
    </source>
</evidence>
<evidence type="ECO:0000256" key="1">
    <source>
        <dbReference type="ARBA" id="ARBA00022630"/>
    </source>
</evidence>
<dbReference type="EMBL" id="MU001943">
    <property type="protein sequence ID" value="KAF2793072.1"/>
    <property type="molecule type" value="Genomic_DNA"/>
</dbReference>
<evidence type="ECO:0000313" key="6">
    <source>
        <dbReference type="EMBL" id="KAF2793072.1"/>
    </source>
</evidence>
<evidence type="ECO:0000256" key="3">
    <source>
        <dbReference type="ARBA" id="ARBA00023002"/>
    </source>
</evidence>
<dbReference type="AlphaFoldDB" id="A0A6A6X9J2"/>
<gene>
    <name evidence="6" type="ORF">K505DRAFT_245206</name>
</gene>
<dbReference type="GO" id="GO:0071949">
    <property type="term" value="F:FAD binding"/>
    <property type="evidence" value="ECO:0007669"/>
    <property type="project" value="InterPro"/>
</dbReference>
<dbReference type="PRINTS" id="PR00420">
    <property type="entry name" value="RNGMNOXGNASE"/>
</dbReference>
<keyword evidence="1" id="KW-0285">Flavoprotein</keyword>
<sequence>MSTTITTPKIALIGSGPVSLTLASILHSYRIPFLLYEATSSIRTAGGSLDLHPLAGQQALREAGLWEAFVKYARPEADCLKLVDPKTGEVVWDENAKTGEEKKEEGEVNEGNHGRPEIDRARLVQILHESLAPGTVQFGKKLVRAEPSPASAEGRVKYDLHFADGSSETGIDILVGGDGTWSVVRRLLSNVKPHYSGVTVLETWINDTSLPENSWAVGYVGAGSMFAFGEGLAVQAQRQGDGSLRTYASLQVPEDFLESCGIDWEKKDAAREEYMGRYFAHVSPDLQRLVKESKDQATPRKLYELPVGWTWPTRSGVTLIGDAAHVMTPFAGVGVNVGMADAMVLAKEIKKVWEGEQGIDEALQAYEKDMFPRAEKNASKTARNKKLHFSAGGCQHMAEMLKKHAEQGK</sequence>
<name>A0A6A6X9J2_9PLEO</name>
<keyword evidence="4" id="KW-0503">Monooxygenase</keyword>
<feature type="domain" description="FAD-binding" evidence="5">
    <location>
        <begin position="10"/>
        <end position="378"/>
    </location>
</feature>
<dbReference type="PANTHER" id="PTHR46972:SF1">
    <property type="entry name" value="FAD DEPENDENT OXIDOREDUCTASE DOMAIN-CONTAINING PROTEIN"/>
    <property type="match status" value="1"/>
</dbReference>
<evidence type="ECO:0000256" key="4">
    <source>
        <dbReference type="ARBA" id="ARBA00023033"/>
    </source>
</evidence>
<evidence type="ECO:0000313" key="7">
    <source>
        <dbReference type="Proteomes" id="UP000799757"/>
    </source>
</evidence>
<dbReference type="PANTHER" id="PTHR46972">
    <property type="entry name" value="MONOOXYGENASE ASQM-RELATED"/>
    <property type="match status" value="1"/>
</dbReference>